<feature type="compositionally biased region" description="Basic residues" evidence="1">
    <location>
        <begin position="169"/>
        <end position="179"/>
    </location>
</feature>
<dbReference type="AlphaFoldDB" id="A0A5C3KN70"/>
<reference evidence="2 3" key="1">
    <citation type="journal article" date="2019" name="Nat. Ecol. Evol.">
        <title>Megaphylogeny resolves global patterns of mushroom evolution.</title>
        <authorList>
            <person name="Varga T."/>
            <person name="Krizsan K."/>
            <person name="Foldi C."/>
            <person name="Dima B."/>
            <person name="Sanchez-Garcia M."/>
            <person name="Sanchez-Ramirez S."/>
            <person name="Szollosi G.J."/>
            <person name="Szarkandi J.G."/>
            <person name="Papp V."/>
            <person name="Albert L."/>
            <person name="Andreopoulos W."/>
            <person name="Angelini C."/>
            <person name="Antonin V."/>
            <person name="Barry K.W."/>
            <person name="Bougher N.L."/>
            <person name="Buchanan P."/>
            <person name="Buyck B."/>
            <person name="Bense V."/>
            <person name="Catcheside P."/>
            <person name="Chovatia M."/>
            <person name="Cooper J."/>
            <person name="Damon W."/>
            <person name="Desjardin D."/>
            <person name="Finy P."/>
            <person name="Geml J."/>
            <person name="Haridas S."/>
            <person name="Hughes K."/>
            <person name="Justo A."/>
            <person name="Karasinski D."/>
            <person name="Kautmanova I."/>
            <person name="Kiss B."/>
            <person name="Kocsube S."/>
            <person name="Kotiranta H."/>
            <person name="LaButti K.M."/>
            <person name="Lechner B.E."/>
            <person name="Liimatainen K."/>
            <person name="Lipzen A."/>
            <person name="Lukacs Z."/>
            <person name="Mihaltcheva S."/>
            <person name="Morgado L.N."/>
            <person name="Niskanen T."/>
            <person name="Noordeloos M.E."/>
            <person name="Ohm R.A."/>
            <person name="Ortiz-Santana B."/>
            <person name="Ovrebo C."/>
            <person name="Racz N."/>
            <person name="Riley R."/>
            <person name="Savchenko A."/>
            <person name="Shiryaev A."/>
            <person name="Soop K."/>
            <person name="Spirin V."/>
            <person name="Szebenyi C."/>
            <person name="Tomsovsky M."/>
            <person name="Tulloss R.E."/>
            <person name="Uehling J."/>
            <person name="Grigoriev I.V."/>
            <person name="Vagvolgyi C."/>
            <person name="Papp T."/>
            <person name="Martin F.M."/>
            <person name="Miettinen O."/>
            <person name="Hibbett D.S."/>
            <person name="Nagy L.G."/>
        </authorList>
    </citation>
    <scope>NUCLEOTIDE SEQUENCE [LARGE SCALE GENOMIC DNA]</scope>
    <source>
        <strain evidence="2 3">CBS 121175</strain>
    </source>
</reference>
<feature type="region of interest" description="Disordered" evidence="1">
    <location>
        <begin position="158"/>
        <end position="179"/>
    </location>
</feature>
<dbReference type="PANTHER" id="PTHR38846:SF1">
    <property type="entry name" value="C3H1-TYPE DOMAIN-CONTAINING PROTEIN"/>
    <property type="match status" value="1"/>
</dbReference>
<sequence length="179" mass="20782">MTPLEDFFSEYDDFDYQPRRSATSEFHRLCRHKQWGRYDADRDEAHENFKSALVREFNLNYGTEASLEGWQALCERLGVDPIPTTLKAAREAVKATHVNLVDLTQGADGRDVVIFPTEVALSNYTKETGRFFPRDHLEAGDLLRNLLRRIMNPRSEGEYNRTELNGSYRRPKKRNAVIN</sequence>
<dbReference type="STRING" id="230819.A0A5C3KN70"/>
<proteinExistence type="predicted"/>
<protein>
    <submittedName>
        <fullName evidence="2">Uncharacterized protein</fullName>
    </submittedName>
</protein>
<dbReference type="PANTHER" id="PTHR38846">
    <property type="entry name" value="C3H1-TYPE DOMAIN-CONTAINING PROTEIN"/>
    <property type="match status" value="1"/>
</dbReference>
<keyword evidence="3" id="KW-1185">Reference proteome</keyword>
<dbReference type="EMBL" id="ML210256">
    <property type="protein sequence ID" value="TFK21860.1"/>
    <property type="molecule type" value="Genomic_DNA"/>
</dbReference>
<gene>
    <name evidence="2" type="ORF">FA15DRAFT_706874</name>
</gene>
<dbReference type="OrthoDB" id="6105938at2759"/>
<organism evidence="2 3">
    <name type="scientific">Coprinopsis marcescibilis</name>
    <name type="common">Agaric fungus</name>
    <name type="synonym">Psathyrella marcescibilis</name>
    <dbReference type="NCBI Taxonomy" id="230819"/>
    <lineage>
        <taxon>Eukaryota</taxon>
        <taxon>Fungi</taxon>
        <taxon>Dikarya</taxon>
        <taxon>Basidiomycota</taxon>
        <taxon>Agaricomycotina</taxon>
        <taxon>Agaricomycetes</taxon>
        <taxon>Agaricomycetidae</taxon>
        <taxon>Agaricales</taxon>
        <taxon>Agaricineae</taxon>
        <taxon>Psathyrellaceae</taxon>
        <taxon>Coprinopsis</taxon>
    </lineage>
</organism>
<evidence type="ECO:0000313" key="3">
    <source>
        <dbReference type="Proteomes" id="UP000307440"/>
    </source>
</evidence>
<evidence type="ECO:0000313" key="2">
    <source>
        <dbReference type="EMBL" id="TFK21860.1"/>
    </source>
</evidence>
<evidence type="ECO:0000256" key="1">
    <source>
        <dbReference type="SAM" id="MobiDB-lite"/>
    </source>
</evidence>
<accession>A0A5C3KN70</accession>
<dbReference type="Proteomes" id="UP000307440">
    <property type="component" value="Unassembled WGS sequence"/>
</dbReference>
<name>A0A5C3KN70_COPMA</name>